<reference evidence="1 2" key="1">
    <citation type="submission" date="2019-04" db="EMBL/GenBank/DDBJ databases">
        <title>Friends and foes A comparative genomics study of 23 Aspergillus species from section Flavi.</title>
        <authorList>
            <consortium name="DOE Joint Genome Institute"/>
            <person name="Kjaerbolling I."/>
            <person name="Vesth T."/>
            <person name="Frisvad J.C."/>
            <person name="Nybo J.L."/>
            <person name="Theobald S."/>
            <person name="Kildgaard S."/>
            <person name="Isbrandt T."/>
            <person name="Kuo A."/>
            <person name="Sato A."/>
            <person name="Lyhne E.K."/>
            <person name="Kogle M.E."/>
            <person name="Wiebenga A."/>
            <person name="Kun R.S."/>
            <person name="Lubbers R.J."/>
            <person name="Makela M.R."/>
            <person name="Barry K."/>
            <person name="Chovatia M."/>
            <person name="Clum A."/>
            <person name="Daum C."/>
            <person name="Haridas S."/>
            <person name="He G."/>
            <person name="LaButti K."/>
            <person name="Lipzen A."/>
            <person name="Mondo S."/>
            <person name="Riley R."/>
            <person name="Salamov A."/>
            <person name="Simmons B.A."/>
            <person name="Magnuson J.K."/>
            <person name="Henrissat B."/>
            <person name="Mortensen U.H."/>
            <person name="Larsen T.O."/>
            <person name="Devries R.P."/>
            <person name="Grigoriev I.V."/>
            <person name="Machida M."/>
            <person name="Baker S.E."/>
            <person name="Andersen M.R."/>
        </authorList>
    </citation>
    <scope>NUCLEOTIDE SEQUENCE [LARGE SCALE GENOMIC DNA]</scope>
    <source>
        <strain evidence="1 2">CBS 151.66</strain>
    </source>
</reference>
<dbReference type="EMBL" id="ML732236">
    <property type="protein sequence ID" value="KAB8072964.1"/>
    <property type="molecule type" value="Genomic_DNA"/>
</dbReference>
<sequence>MLSHQIISRQIMREDMSFKRHLEHFIQSFKALFADCALYLPAKDSWSEEYNFPQAPMAGADRRRRRL</sequence>
<dbReference type="OrthoDB" id="10332439at2759"/>
<keyword evidence="2" id="KW-1185">Reference proteome</keyword>
<proteinExistence type="predicted"/>
<dbReference type="Proteomes" id="UP000326565">
    <property type="component" value="Unassembled WGS sequence"/>
</dbReference>
<dbReference type="AlphaFoldDB" id="A0A5N5X0E8"/>
<gene>
    <name evidence="1" type="ORF">BDV29DRAFT_176478</name>
</gene>
<evidence type="ECO:0000313" key="2">
    <source>
        <dbReference type="Proteomes" id="UP000326565"/>
    </source>
</evidence>
<evidence type="ECO:0000313" key="1">
    <source>
        <dbReference type="EMBL" id="KAB8072964.1"/>
    </source>
</evidence>
<name>A0A5N5X0E8_9EURO</name>
<protein>
    <submittedName>
        <fullName evidence="1">Uncharacterized protein</fullName>
    </submittedName>
</protein>
<organism evidence="1 2">
    <name type="scientific">Aspergillus leporis</name>
    <dbReference type="NCBI Taxonomy" id="41062"/>
    <lineage>
        <taxon>Eukaryota</taxon>
        <taxon>Fungi</taxon>
        <taxon>Dikarya</taxon>
        <taxon>Ascomycota</taxon>
        <taxon>Pezizomycotina</taxon>
        <taxon>Eurotiomycetes</taxon>
        <taxon>Eurotiomycetidae</taxon>
        <taxon>Eurotiales</taxon>
        <taxon>Aspergillaceae</taxon>
        <taxon>Aspergillus</taxon>
        <taxon>Aspergillus subgen. Circumdati</taxon>
    </lineage>
</organism>
<accession>A0A5N5X0E8</accession>